<dbReference type="EC" id="3.2.1.52" evidence="3"/>
<comment type="catalytic activity">
    <reaction evidence="1">
        <text>Hydrolysis of terminal non-reducing N-acetyl-D-hexosamine residues in N-acetyl-beta-D-hexosaminides.</text>
        <dbReference type="EC" id="3.2.1.52"/>
    </reaction>
</comment>
<dbReference type="Gene3D" id="3.20.20.80">
    <property type="entry name" value="Glycosidases"/>
    <property type="match status" value="1"/>
</dbReference>
<evidence type="ECO:0000256" key="4">
    <source>
        <dbReference type="ARBA" id="ARBA00022801"/>
    </source>
</evidence>
<dbReference type="InterPro" id="IPR015883">
    <property type="entry name" value="Glyco_hydro_20_cat"/>
</dbReference>
<gene>
    <name evidence="8" type="ORF">LCGC14_1771530</name>
</gene>
<reference evidence="8" key="1">
    <citation type="journal article" date="2015" name="Nature">
        <title>Complex archaea that bridge the gap between prokaryotes and eukaryotes.</title>
        <authorList>
            <person name="Spang A."/>
            <person name="Saw J.H."/>
            <person name="Jorgensen S.L."/>
            <person name="Zaremba-Niedzwiedzka K."/>
            <person name="Martijn J."/>
            <person name="Lind A.E."/>
            <person name="van Eijk R."/>
            <person name="Schleper C."/>
            <person name="Guy L."/>
            <person name="Ettema T.J."/>
        </authorList>
    </citation>
    <scope>NUCLEOTIDE SEQUENCE</scope>
</reference>
<proteinExistence type="inferred from homology"/>
<dbReference type="PANTHER" id="PTHR22600:SF57">
    <property type="entry name" value="BETA-N-ACETYLHEXOSAMINIDASE"/>
    <property type="match status" value="1"/>
</dbReference>
<keyword evidence="4" id="KW-0378">Hydrolase</keyword>
<evidence type="ECO:0000313" key="8">
    <source>
        <dbReference type="EMBL" id="KKM03724.1"/>
    </source>
</evidence>
<dbReference type="Pfam" id="PF02838">
    <property type="entry name" value="Glyco_hydro_20b"/>
    <property type="match status" value="1"/>
</dbReference>
<dbReference type="GO" id="GO:0005975">
    <property type="term" value="P:carbohydrate metabolic process"/>
    <property type="evidence" value="ECO:0007669"/>
    <property type="project" value="InterPro"/>
</dbReference>
<keyword evidence="5" id="KW-0326">Glycosidase</keyword>
<evidence type="ECO:0000259" key="7">
    <source>
        <dbReference type="Pfam" id="PF02838"/>
    </source>
</evidence>
<evidence type="ECO:0000259" key="6">
    <source>
        <dbReference type="Pfam" id="PF00728"/>
    </source>
</evidence>
<evidence type="ECO:0000256" key="2">
    <source>
        <dbReference type="ARBA" id="ARBA00006285"/>
    </source>
</evidence>
<dbReference type="InterPro" id="IPR017853">
    <property type="entry name" value="GH"/>
</dbReference>
<feature type="non-terminal residue" evidence="8">
    <location>
        <position position="356"/>
    </location>
</feature>
<accession>A0A0F9GY43</accession>
<sequence length="356" mass="40402">MKDLGPLIPVKKSRRLGGTFRFGKSVLLASSHSSDALGLKQLAADLAALGVSARVKIGKSRPPDADVYVRRTKRIKDPQAYEMTVKAGGIEVRAFWAPGAYYGIQTLRDLLAVHGRTLPATRIEDWPDFRRRGVYHDCSRGKVPTLKTLFGLIERLAHWKINELQLYIENTFRYRSHPAIGVGYSPFTAADITRIQEHCKKHHVRLVGSLASFGHMEKILCLPEYAPLCEQPADLRTDHTGDLCPTDPGSIKLLRDLYEEFLPLLEARDFNACCDETRQIGKGRSRRRAERIGVGRVYLEFVLKIHKLCRKLGKRLNIWGDIILAHPELIPEIPKDIVMLNWAYHARNERLLRTGE</sequence>
<dbReference type="SUPFAM" id="SSF55545">
    <property type="entry name" value="beta-N-acetylhexosaminidase-like domain"/>
    <property type="match status" value="1"/>
</dbReference>
<dbReference type="EMBL" id="LAZR01016618">
    <property type="protein sequence ID" value="KKM03724.1"/>
    <property type="molecule type" value="Genomic_DNA"/>
</dbReference>
<protein>
    <recommendedName>
        <fullName evidence="3">beta-N-acetylhexosaminidase</fullName>
        <ecNumber evidence="3">3.2.1.52</ecNumber>
    </recommendedName>
</protein>
<dbReference type="AlphaFoldDB" id="A0A0F9GY43"/>
<dbReference type="SUPFAM" id="SSF51445">
    <property type="entry name" value="(Trans)glycosidases"/>
    <property type="match status" value="1"/>
</dbReference>
<feature type="domain" description="Beta-hexosaminidase bacterial type N-terminal" evidence="7">
    <location>
        <begin position="11"/>
        <end position="126"/>
    </location>
</feature>
<evidence type="ECO:0000256" key="1">
    <source>
        <dbReference type="ARBA" id="ARBA00001231"/>
    </source>
</evidence>
<evidence type="ECO:0000256" key="3">
    <source>
        <dbReference type="ARBA" id="ARBA00012663"/>
    </source>
</evidence>
<comment type="caution">
    <text evidence="8">The sequence shown here is derived from an EMBL/GenBank/DDBJ whole genome shotgun (WGS) entry which is preliminary data.</text>
</comment>
<organism evidence="8">
    <name type="scientific">marine sediment metagenome</name>
    <dbReference type="NCBI Taxonomy" id="412755"/>
    <lineage>
        <taxon>unclassified sequences</taxon>
        <taxon>metagenomes</taxon>
        <taxon>ecological metagenomes</taxon>
    </lineage>
</organism>
<dbReference type="Gene3D" id="3.30.379.10">
    <property type="entry name" value="Chitobiase/beta-hexosaminidase domain 2-like"/>
    <property type="match status" value="1"/>
</dbReference>
<dbReference type="GO" id="GO:0016020">
    <property type="term" value="C:membrane"/>
    <property type="evidence" value="ECO:0007669"/>
    <property type="project" value="TreeGrafter"/>
</dbReference>
<feature type="domain" description="Glycoside hydrolase family 20 catalytic" evidence="6">
    <location>
        <begin position="129"/>
        <end position="346"/>
    </location>
</feature>
<dbReference type="InterPro" id="IPR025705">
    <property type="entry name" value="Beta_hexosaminidase_sua/sub"/>
</dbReference>
<dbReference type="Pfam" id="PF00728">
    <property type="entry name" value="Glyco_hydro_20"/>
    <property type="match status" value="1"/>
</dbReference>
<comment type="similarity">
    <text evidence="2">Belongs to the glycosyl hydrolase 20 family.</text>
</comment>
<evidence type="ECO:0000256" key="5">
    <source>
        <dbReference type="ARBA" id="ARBA00023295"/>
    </source>
</evidence>
<dbReference type="PANTHER" id="PTHR22600">
    <property type="entry name" value="BETA-HEXOSAMINIDASE"/>
    <property type="match status" value="1"/>
</dbReference>
<dbReference type="InterPro" id="IPR029018">
    <property type="entry name" value="Hex-like_dom2"/>
</dbReference>
<dbReference type="PRINTS" id="PR00738">
    <property type="entry name" value="GLHYDRLASE20"/>
</dbReference>
<dbReference type="GO" id="GO:0030203">
    <property type="term" value="P:glycosaminoglycan metabolic process"/>
    <property type="evidence" value="ECO:0007669"/>
    <property type="project" value="TreeGrafter"/>
</dbReference>
<dbReference type="GO" id="GO:0004563">
    <property type="term" value="F:beta-N-acetylhexosaminidase activity"/>
    <property type="evidence" value="ECO:0007669"/>
    <property type="project" value="UniProtKB-EC"/>
</dbReference>
<dbReference type="InterPro" id="IPR015882">
    <property type="entry name" value="HEX_bac_N"/>
</dbReference>
<name>A0A0F9GY43_9ZZZZ</name>